<accession>A0A2T9Z034</accession>
<gene>
    <name evidence="14" type="ORF">BB561_000200</name>
</gene>
<keyword evidence="6" id="KW-0456">Lyase</keyword>
<evidence type="ECO:0000313" key="15">
    <source>
        <dbReference type="Proteomes" id="UP000245383"/>
    </source>
</evidence>
<comment type="catalytic activity">
    <reaction evidence="8">
        <text>pretRNA = a 3'-half-tRNA molecule with a 5'-OH end + a 5'-half-tRNA molecule with a 2',3'-cyclic phosphate end + an intron with a 2',3'-cyclic phosphate and a 5'-hydroxyl terminus.</text>
        <dbReference type="EC" id="4.6.1.16"/>
    </reaction>
</comment>
<dbReference type="InterPro" id="IPR011856">
    <property type="entry name" value="tRNA_endonuc-like_dom_sf"/>
</dbReference>
<dbReference type="OrthoDB" id="48041at2759"/>
<dbReference type="PANTHER" id="PTHR13070">
    <property type="entry name" value="TRNA-SPLICING ENDONUCLEASE SUBUNIT SEN34-RELATED"/>
    <property type="match status" value="1"/>
</dbReference>
<evidence type="ECO:0000256" key="5">
    <source>
        <dbReference type="ARBA" id="ARBA00022694"/>
    </source>
</evidence>
<evidence type="ECO:0000256" key="2">
    <source>
        <dbReference type="ARBA" id="ARBA00008078"/>
    </source>
</evidence>
<feature type="domain" description="tRNA intron endonuclease catalytic" evidence="12">
    <location>
        <begin position="109"/>
        <end position="187"/>
    </location>
</feature>
<keyword evidence="5" id="KW-0819">tRNA processing</keyword>
<dbReference type="GO" id="GO:0003676">
    <property type="term" value="F:nucleic acid binding"/>
    <property type="evidence" value="ECO:0007669"/>
    <property type="project" value="InterPro"/>
</dbReference>
<dbReference type="STRING" id="133385.A0A2T9Z034"/>
<evidence type="ECO:0000256" key="8">
    <source>
        <dbReference type="ARBA" id="ARBA00034031"/>
    </source>
</evidence>
<comment type="similarity">
    <text evidence="2">Belongs to the tRNA-intron endonuclease family.</text>
</comment>
<evidence type="ECO:0000256" key="10">
    <source>
        <dbReference type="ARBA" id="ARBA00070643"/>
    </source>
</evidence>
<evidence type="ECO:0000256" key="11">
    <source>
        <dbReference type="ARBA" id="ARBA00070870"/>
    </source>
</evidence>
<keyword evidence="4" id="KW-0507">mRNA processing</keyword>
<feature type="domain" description="TSEN34 N-terminal" evidence="13">
    <location>
        <begin position="25"/>
        <end position="78"/>
    </location>
</feature>
<dbReference type="NCBIfam" id="TIGR00324">
    <property type="entry name" value="endA"/>
    <property type="match status" value="1"/>
</dbReference>
<dbReference type="Pfam" id="PF26577">
    <property type="entry name" value="TSEN34_N"/>
    <property type="match status" value="1"/>
</dbReference>
<evidence type="ECO:0000256" key="6">
    <source>
        <dbReference type="ARBA" id="ARBA00023239"/>
    </source>
</evidence>
<evidence type="ECO:0000256" key="1">
    <source>
        <dbReference type="ARBA" id="ARBA00004604"/>
    </source>
</evidence>
<dbReference type="Proteomes" id="UP000245383">
    <property type="component" value="Unassembled WGS sequence"/>
</dbReference>
<comment type="subcellular location">
    <subcellularLocation>
        <location evidence="1">Nucleus</location>
        <location evidence="1">Nucleolus</location>
    </subcellularLocation>
</comment>
<dbReference type="EC" id="4.6.1.16" evidence="3"/>
<evidence type="ECO:0000256" key="4">
    <source>
        <dbReference type="ARBA" id="ARBA00022664"/>
    </source>
</evidence>
<sequence>MDSEQISPNLVIPVVLDKNYGLVHDNVRILREQYRIVGGLVGSLPMQPMQNSFLGLPLMLLPEELAVLLEIDAIVLVSPASALLSQAEQNMEKEPRLTLNWPISALEISKLAVFRDLWQKGYFLTPGLKFGGDYLVYPGDPMRYHSHFIATVTEYDSQLTCHEIVALGRVGTNVKKNRLLCFYNPNSRSIDYTTLAWAAF</sequence>
<evidence type="ECO:0000256" key="9">
    <source>
        <dbReference type="ARBA" id="ARBA00064779"/>
    </source>
</evidence>
<dbReference type="GO" id="GO:0006397">
    <property type="term" value="P:mRNA processing"/>
    <property type="evidence" value="ECO:0007669"/>
    <property type="project" value="UniProtKB-KW"/>
</dbReference>
<evidence type="ECO:0000256" key="3">
    <source>
        <dbReference type="ARBA" id="ARBA00012573"/>
    </source>
</evidence>
<dbReference type="EMBL" id="MBFR01000005">
    <property type="protein sequence ID" value="PVU97943.1"/>
    <property type="molecule type" value="Genomic_DNA"/>
</dbReference>
<comment type="caution">
    <text evidence="14">The sequence shown here is derived from an EMBL/GenBank/DDBJ whole genome shotgun (WGS) entry which is preliminary data.</text>
</comment>
<dbReference type="InterPro" id="IPR006676">
    <property type="entry name" value="tRNA_splic"/>
</dbReference>
<dbReference type="Gene3D" id="3.40.1350.10">
    <property type="match status" value="1"/>
</dbReference>
<name>A0A2T9Z034_9FUNG</name>
<dbReference type="PANTHER" id="PTHR13070:SF0">
    <property type="entry name" value="TRNA-SPLICING ENDONUCLEASE SUBUNIT SEN34"/>
    <property type="match status" value="1"/>
</dbReference>
<dbReference type="InterPro" id="IPR059049">
    <property type="entry name" value="TSEN34_N"/>
</dbReference>
<keyword evidence="7" id="KW-0539">Nucleus</keyword>
<dbReference type="Pfam" id="PF01974">
    <property type="entry name" value="tRNA_int_endo"/>
    <property type="match status" value="1"/>
</dbReference>
<evidence type="ECO:0000259" key="13">
    <source>
        <dbReference type="Pfam" id="PF26577"/>
    </source>
</evidence>
<comment type="subunit">
    <text evidence="9">tRNA splicing endonuclease is a heterotetramer composed of TSEN2, TSEN15, TSEN34/LENG5 and TSEN54. tRNA splicing endonuclease complex also contains proteins of the pre-mRNA 3'-end processing machinery such as CLP1, CPSF1, CPSF4 and CSTF2.</text>
</comment>
<evidence type="ECO:0000256" key="7">
    <source>
        <dbReference type="ARBA" id="ARBA00023242"/>
    </source>
</evidence>
<dbReference type="InterPro" id="IPR006677">
    <property type="entry name" value="tRNA_intron_Endonuc_cat-like"/>
</dbReference>
<dbReference type="GO" id="GO:0000379">
    <property type="term" value="P:tRNA-type intron splice site recognition and cleavage"/>
    <property type="evidence" value="ECO:0007669"/>
    <property type="project" value="TreeGrafter"/>
</dbReference>
<dbReference type="FunFam" id="3.40.1350.10:FF:000002">
    <property type="entry name" value="tRNA-splicing endonuclease subunit Sen34"/>
    <property type="match status" value="1"/>
</dbReference>
<organism evidence="14 15">
    <name type="scientific">Smittium simulii</name>
    <dbReference type="NCBI Taxonomy" id="133385"/>
    <lineage>
        <taxon>Eukaryota</taxon>
        <taxon>Fungi</taxon>
        <taxon>Fungi incertae sedis</taxon>
        <taxon>Zoopagomycota</taxon>
        <taxon>Kickxellomycotina</taxon>
        <taxon>Harpellomycetes</taxon>
        <taxon>Harpellales</taxon>
        <taxon>Legeriomycetaceae</taxon>
        <taxon>Smittium</taxon>
    </lineage>
</organism>
<keyword evidence="15" id="KW-1185">Reference proteome</keyword>
<evidence type="ECO:0000313" key="14">
    <source>
        <dbReference type="EMBL" id="PVU97943.1"/>
    </source>
</evidence>
<dbReference type="AlphaFoldDB" id="A0A2T9Z034"/>
<reference evidence="14 15" key="1">
    <citation type="journal article" date="2018" name="MBio">
        <title>Comparative Genomics Reveals the Core Gene Toolbox for the Fungus-Insect Symbiosis.</title>
        <authorList>
            <person name="Wang Y."/>
            <person name="Stata M."/>
            <person name="Wang W."/>
            <person name="Stajich J.E."/>
            <person name="White M.M."/>
            <person name="Moncalvo J.M."/>
        </authorList>
    </citation>
    <scope>NUCLEOTIDE SEQUENCE [LARGE SCALE GENOMIC DNA]</scope>
    <source>
        <strain evidence="14 15">SWE-8-4</strain>
    </source>
</reference>
<dbReference type="InterPro" id="IPR036167">
    <property type="entry name" value="tRNA_intron_Endo_cat-like_sf"/>
</dbReference>
<dbReference type="CDD" id="cd22363">
    <property type="entry name" value="tRNA-intron_lyase_C"/>
    <property type="match status" value="1"/>
</dbReference>
<protein>
    <recommendedName>
        <fullName evidence="11">tRNA-splicing endonuclease subunit SEN34</fullName>
        <ecNumber evidence="3">4.6.1.16</ecNumber>
    </recommendedName>
    <alternativeName>
        <fullName evidence="10">tRNA-splicing endonuclease subunit Sen34</fullName>
    </alternativeName>
</protein>
<proteinExistence type="inferred from homology"/>
<dbReference type="GO" id="GO:0000213">
    <property type="term" value="F:tRNA-intron lyase activity"/>
    <property type="evidence" value="ECO:0007669"/>
    <property type="project" value="UniProtKB-EC"/>
</dbReference>
<dbReference type="SUPFAM" id="SSF53032">
    <property type="entry name" value="tRNA-intron endonuclease catalytic domain-like"/>
    <property type="match status" value="1"/>
</dbReference>
<dbReference type="GO" id="GO:0005730">
    <property type="term" value="C:nucleolus"/>
    <property type="evidence" value="ECO:0007669"/>
    <property type="project" value="UniProtKB-SubCell"/>
</dbReference>
<evidence type="ECO:0000259" key="12">
    <source>
        <dbReference type="Pfam" id="PF01974"/>
    </source>
</evidence>